<evidence type="ECO:0000313" key="4">
    <source>
        <dbReference type="Ensembl" id="ENSATEP00000034578.2"/>
    </source>
</evidence>
<keyword evidence="2" id="KW-0575">Peroxidase</keyword>
<evidence type="ECO:0000256" key="2">
    <source>
        <dbReference type="ARBA" id="ARBA00022559"/>
    </source>
</evidence>
<evidence type="ECO:0000256" key="1">
    <source>
        <dbReference type="ARBA" id="ARBA00006926"/>
    </source>
</evidence>
<evidence type="ECO:0000313" key="5">
    <source>
        <dbReference type="Proteomes" id="UP000265040"/>
    </source>
</evidence>
<dbReference type="Proteomes" id="UP000265040">
    <property type="component" value="Chromosome 4"/>
</dbReference>
<dbReference type="SUPFAM" id="SSF52833">
    <property type="entry name" value="Thioredoxin-like"/>
    <property type="match status" value="1"/>
</dbReference>
<dbReference type="GO" id="GO:0005634">
    <property type="term" value="C:nucleus"/>
    <property type="evidence" value="ECO:0007669"/>
    <property type="project" value="TreeGrafter"/>
</dbReference>
<dbReference type="PANTHER" id="PTHR11592:SF130">
    <property type="entry name" value="GLUTATHIONE PEROXIDASE"/>
    <property type="match status" value="1"/>
</dbReference>
<dbReference type="Pfam" id="PF00255">
    <property type="entry name" value="GSHPx"/>
    <property type="match status" value="1"/>
</dbReference>
<dbReference type="InterPro" id="IPR000889">
    <property type="entry name" value="Glutathione_peroxidase"/>
</dbReference>
<proteinExistence type="inferred from homology"/>
<keyword evidence="3" id="KW-0560">Oxidoreductase</keyword>
<evidence type="ECO:0000256" key="3">
    <source>
        <dbReference type="ARBA" id="ARBA00023002"/>
    </source>
</evidence>
<reference evidence="4" key="1">
    <citation type="submission" date="2021-04" db="EMBL/GenBank/DDBJ databases">
        <authorList>
            <consortium name="Wellcome Sanger Institute Data Sharing"/>
        </authorList>
    </citation>
    <scope>NUCLEOTIDE SEQUENCE [LARGE SCALE GENOMIC DNA]</scope>
</reference>
<keyword evidence="5" id="KW-1185">Reference proteome</keyword>
<dbReference type="PANTHER" id="PTHR11592">
    <property type="entry name" value="GLUTATHIONE PEROXIDASE"/>
    <property type="match status" value="1"/>
</dbReference>
<protein>
    <submittedName>
        <fullName evidence="4">Uncharacterized protein</fullName>
    </submittedName>
</protein>
<dbReference type="InParanoid" id="A0A3Q1JTG7"/>
<dbReference type="GO" id="GO:0005739">
    <property type="term" value="C:mitochondrion"/>
    <property type="evidence" value="ECO:0007669"/>
    <property type="project" value="TreeGrafter"/>
</dbReference>
<dbReference type="OrthoDB" id="446890at2759"/>
<dbReference type="GO" id="GO:0006979">
    <property type="term" value="P:response to oxidative stress"/>
    <property type="evidence" value="ECO:0007669"/>
    <property type="project" value="InterPro"/>
</dbReference>
<dbReference type="Gene3D" id="3.40.30.10">
    <property type="entry name" value="Glutaredoxin"/>
    <property type="match status" value="1"/>
</dbReference>
<dbReference type="GO" id="GO:0004602">
    <property type="term" value="F:glutathione peroxidase activity"/>
    <property type="evidence" value="ECO:0007669"/>
    <property type="project" value="TreeGrafter"/>
</dbReference>
<dbReference type="Ensembl" id="ENSATET00000035081.2">
    <property type="protein sequence ID" value="ENSATEP00000034578.2"/>
    <property type="gene ID" value="ENSATEG00000023754.2"/>
</dbReference>
<reference evidence="4" key="2">
    <citation type="submission" date="2025-08" db="UniProtKB">
        <authorList>
            <consortium name="Ensembl"/>
        </authorList>
    </citation>
    <scope>IDENTIFICATION</scope>
</reference>
<dbReference type="InterPro" id="IPR036249">
    <property type="entry name" value="Thioredoxin-like_sf"/>
</dbReference>
<sequence>MELNPPWFFLLAFIRKEWQTATSIYDFSARDIDGILVSLEKYRGDVVIITNVFADMHAKYAERGLRILAFPSNQFGNQVNCFFG</sequence>
<dbReference type="InterPro" id="IPR029760">
    <property type="entry name" value="GPX_CS"/>
</dbReference>
<dbReference type="AlphaFoldDB" id="A0A3Q1JTG7"/>
<comment type="similarity">
    <text evidence="1">Belongs to the glutathione peroxidase family.</text>
</comment>
<organism evidence="4 5">
    <name type="scientific">Anabas testudineus</name>
    <name type="common">Climbing perch</name>
    <name type="synonym">Anthias testudineus</name>
    <dbReference type="NCBI Taxonomy" id="64144"/>
    <lineage>
        <taxon>Eukaryota</taxon>
        <taxon>Metazoa</taxon>
        <taxon>Chordata</taxon>
        <taxon>Craniata</taxon>
        <taxon>Vertebrata</taxon>
        <taxon>Euteleostomi</taxon>
        <taxon>Actinopterygii</taxon>
        <taxon>Neopterygii</taxon>
        <taxon>Teleostei</taxon>
        <taxon>Neoteleostei</taxon>
        <taxon>Acanthomorphata</taxon>
        <taxon>Anabantaria</taxon>
        <taxon>Anabantiformes</taxon>
        <taxon>Anabantoidei</taxon>
        <taxon>Anabantidae</taxon>
        <taxon>Anabas</taxon>
    </lineage>
</organism>
<dbReference type="GeneTree" id="ENSGT00940000170739"/>
<reference evidence="4" key="3">
    <citation type="submission" date="2025-09" db="UniProtKB">
        <authorList>
            <consortium name="Ensembl"/>
        </authorList>
    </citation>
    <scope>IDENTIFICATION</scope>
</reference>
<dbReference type="GO" id="GO:0047066">
    <property type="term" value="F:phospholipid-hydroperoxide glutathione peroxidase activity"/>
    <property type="evidence" value="ECO:0007669"/>
    <property type="project" value="TreeGrafter"/>
</dbReference>
<dbReference type="PROSITE" id="PS51355">
    <property type="entry name" value="GLUTATHIONE_PEROXID_3"/>
    <property type="match status" value="1"/>
</dbReference>
<dbReference type="PROSITE" id="PS00763">
    <property type="entry name" value="GLUTATHIONE_PEROXID_2"/>
    <property type="match status" value="1"/>
</dbReference>
<name>A0A3Q1JTG7_ANATE</name>
<dbReference type="STRING" id="64144.ENSATEP00000034578"/>
<accession>A0A3Q1JTG7</accession>